<feature type="region of interest" description="Disordered" evidence="15">
    <location>
        <begin position="538"/>
        <end position="576"/>
    </location>
</feature>
<dbReference type="FunFam" id="1.10.238.180:FF:000001">
    <property type="entry name" value="Stromal interaction molecule 1"/>
    <property type="match status" value="1"/>
</dbReference>
<comment type="subcellular location">
    <subcellularLocation>
        <location evidence="13">Endomembrane system</location>
        <topology evidence="13">Single-pass type I membrane protein</topology>
    </subcellularLocation>
</comment>
<feature type="region of interest" description="Disordered" evidence="15">
    <location>
        <begin position="74"/>
        <end position="121"/>
    </location>
</feature>
<dbReference type="Gene3D" id="1.20.5.340">
    <property type="match status" value="1"/>
</dbReference>
<dbReference type="Gene3D" id="1.10.150.50">
    <property type="entry name" value="Transcription Factor, Ets-1"/>
    <property type="match status" value="1"/>
</dbReference>
<accession>A0A7R9E7E2</accession>
<evidence type="ECO:0000256" key="9">
    <source>
        <dbReference type="ARBA" id="ARBA00023054"/>
    </source>
</evidence>
<dbReference type="GO" id="GO:0002115">
    <property type="term" value="P:store-operated calcium entry"/>
    <property type="evidence" value="ECO:0007669"/>
    <property type="project" value="TreeGrafter"/>
</dbReference>
<evidence type="ECO:0000256" key="8">
    <source>
        <dbReference type="ARBA" id="ARBA00022989"/>
    </source>
</evidence>
<keyword evidence="8" id="KW-1133">Transmembrane helix</keyword>
<dbReference type="AlphaFoldDB" id="A0A7R9E7E2"/>
<dbReference type="FunFam" id="1.10.287.3550:FF:000002">
    <property type="entry name" value="Stromal interaction molecule homolog"/>
    <property type="match status" value="1"/>
</dbReference>
<keyword evidence="4" id="KW-0812">Transmembrane</keyword>
<dbReference type="Pfam" id="PF16533">
    <property type="entry name" value="SOAR"/>
    <property type="match status" value="1"/>
</dbReference>
<feature type="coiled-coil region" evidence="14">
    <location>
        <begin position="322"/>
        <end position="414"/>
    </location>
</feature>
<evidence type="ECO:0000259" key="16">
    <source>
        <dbReference type="PROSITE" id="PS50105"/>
    </source>
</evidence>
<dbReference type="PANTHER" id="PTHR15136">
    <property type="entry name" value="STROMAL INTERACTION MOLECULE HOMOLOG"/>
    <property type="match status" value="1"/>
</dbReference>
<dbReference type="InterPro" id="IPR001660">
    <property type="entry name" value="SAM"/>
</dbReference>
<dbReference type="EMBL" id="OB793471">
    <property type="protein sequence ID" value="CAD7427497.1"/>
    <property type="molecule type" value="Genomic_DNA"/>
</dbReference>
<dbReference type="Pfam" id="PF25578">
    <property type="entry name" value="EF-hand_STIM1"/>
    <property type="match status" value="1"/>
</dbReference>
<evidence type="ECO:0000256" key="12">
    <source>
        <dbReference type="ARBA" id="ARBA00023180"/>
    </source>
</evidence>
<evidence type="ECO:0000256" key="5">
    <source>
        <dbReference type="ARBA" id="ARBA00022723"/>
    </source>
</evidence>
<keyword evidence="6" id="KW-0732">Signal</keyword>
<feature type="compositionally biased region" description="Basic and acidic residues" evidence="15">
    <location>
        <begin position="89"/>
        <end position="99"/>
    </location>
</feature>
<evidence type="ECO:0000256" key="1">
    <source>
        <dbReference type="ARBA" id="ARBA00022448"/>
    </source>
</evidence>
<evidence type="ECO:0000256" key="6">
    <source>
        <dbReference type="ARBA" id="ARBA00022729"/>
    </source>
</evidence>
<dbReference type="SMART" id="SM00454">
    <property type="entry name" value="SAM"/>
    <property type="match status" value="1"/>
</dbReference>
<keyword evidence="11" id="KW-0472">Membrane</keyword>
<keyword evidence="5" id="KW-0479">Metal-binding</keyword>
<dbReference type="SUPFAM" id="SSF47769">
    <property type="entry name" value="SAM/Pointed domain"/>
    <property type="match status" value="1"/>
</dbReference>
<proteinExistence type="predicted"/>
<dbReference type="GO" id="GO:0006874">
    <property type="term" value="P:intracellular calcium ion homeostasis"/>
    <property type="evidence" value="ECO:0007669"/>
    <property type="project" value="TreeGrafter"/>
</dbReference>
<keyword evidence="10" id="KW-0406">Ion transport</keyword>
<feature type="compositionally biased region" description="Polar residues" evidence="15">
    <location>
        <begin position="78"/>
        <end position="88"/>
    </location>
</feature>
<organism evidence="17">
    <name type="scientific">Timema monikensis</name>
    <dbReference type="NCBI Taxonomy" id="170555"/>
    <lineage>
        <taxon>Eukaryota</taxon>
        <taxon>Metazoa</taxon>
        <taxon>Ecdysozoa</taxon>
        <taxon>Arthropoda</taxon>
        <taxon>Hexapoda</taxon>
        <taxon>Insecta</taxon>
        <taxon>Pterygota</taxon>
        <taxon>Neoptera</taxon>
        <taxon>Polyneoptera</taxon>
        <taxon>Phasmatodea</taxon>
        <taxon>Timematodea</taxon>
        <taxon>Timematoidea</taxon>
        <taxon>Timematidae</taxon>
        <taxon>Timema</taxon>
    </lineage>
</organism>
<feature type="compositionally biased region" description="Polar residues" evidence="15">
    <location>
        <begin position="100"/>
        <end position="121"/>
    </location>
</feature>
<dbReference type="GO" id="GO:0005783">
    <property type="term" value="C:endoplasmic reticulum"/>
    <property type="evidence" value="ECO:0007669"/>
    <property type="project" value="TreeGrafter"/>
</dbReference>
<dbReference type="GO" id="GO:0005246">
    <property type="term" value="F:calcium channel regulator activity"/>
    <property type="evidence" value="ECO:0007669"/>
    <property type="project" value="InterPro"/>
</dbReference>
<dbReference type="FunFam" id="1.10.150.50:FF:000009">
    <property type="entry name" value="Stromal interaction molecule 1"/>
    <property type="match status" value="1"/>
</dbReference>
<dbReference type="Gene3D" id="1.10.238.180">
    <property type="match status" value="1"/>
</dbReference>
<dbReference type="GO" id="GO:0005509">
    <property type="term" value="F:calcium ion binding"/>
    <property type="evidence" value="ECO:0007669"/>
    <property type="project" value="TreeGrafter"/>
</dbReference>
<keyword evidence="2" id="KW-0597">Phosphoprotein</keyword>
<keyword evidence="1" id="KW-0813">Transport</keyword>
<evidence type="ECO:0000313" key="17">
    <source>
        <dbReference type="EMBL" id="CAD7427497.1"/>
    </source>
</evidence>
<dbReference type="PANTHER" id="PTHR15136:SF5">
    <property type="entry name" value="STROMAL INTERACTION MOLECULE HOMOLOG"/>
    <property type="match status" value="1"/>
</dbReference>
<dbReference type="InterPro" id="IPR037608">
    <property type="entry name" value="STIM1/2"/>
</dbReference>
<dbReference type="InterPro" id="IPR057835">
    <property type="entry name" value="EF-hand_STIM1/2"/>
</dbReference>
<dbReference type="InterPro" id="IPR032393">
    <property type="entry name" value="SOAR_STIM1/2"/>
</dbReference>
<keyword evidence="12" id="KW-0325">Glycoprotein</keyword>
<dbReference type="InterPro" id="IPR013761">
    <property type="entry name" value="SAM/pointed_sf"/>
</dbReference>
<evidence type="ECO:0000256" key="3">
    <source>
        <dbReference type="ARBA" id="ARBA00022568"/>
    </source>
</evidence>
<reference evidence="17" key="1">
    <citation type="submission" date="2020-11" db="EMBL/GenBank/DDBJ databases">
        <authorList>
            <person name="Tran Van P."/>
        </authorList>
    </citation>
    <scope>NUCLEOTIDE SEQUENCE</scope>
</reference>
<evidence type="ECO:0000256" key="15">
    <source>
        <dbReference type="SAM" id="MobiDB-lite"/>
    </source>
</evidence>
<dbReference type="CDD" id="cd11722">
    <property type="entry name" value="SOAR"/>
    <property type="match status" value="1"/>
</dbReference>
<dbReference type="GO" id="GO:0005886">
    <property type="term" value="C:plasma membrane"/>
    <property type="evidence" value="ECO:0007669"/>
    <property type="project" value="TreeGrafter"/>
</dbReference>
<evidence type="ECO:0000256" key="10">
    <source>
        <dbReference type="ARBA" id="ARBA00023065"/>
    </source>
</evidence>
<dbReference type="Pfam" id="PF07647">
    <property type="entry name" value="SAM_2"/>
    <property type="match status" value="1"/>
</dbReference>
<dbReference type="Gene3D" id="1.10.287.3550">
    <property type="match status" value="1"/>
</dbReference>
<evidence type="ECO:0000256" key="14">
    <source>
        <dbReference type="SAM" id="Coils"/>
    </source>
</evidence>
<feature type="domain" description="SAM" evidence="16">
    <location>
        <begin position="221"/>
        <end position="279"/>
    </location>
</feature>
<evidence type="ECO:0000256" key="2">
    <source>
        <dbReference type="ARBA" id="ARBA00022553"/>
    </source>
</evidence>
<evidence type="ECO:0000256" key="7">
    <source>
        <dbReference type="ARBA" id="ARBA00022837"/>
    </source>
</evidence>
<evidence type="ECO:0000256" key="11">
    <source>
        <dbReference type="ARBA" id="ARBA00023136"/>
    </source>
</evidence>
<keyword evidence="9 14" id="KW-0175">Coiled coil</keyword>
<dbReference type="GO" id="GO:0051049">
    <property type="term" value="P:regulation of transport"/>
    <property type="evidence" value="ECO:0007669"/>
    <property type="project" value="UniProtKB-ARBA"/>
</dbReference>
<protein>
    <recommendedName>
        <fullName evidence="16">SAM domain-containing protein</fullName>
    </recommendedName>
</protein>
<keyword evidence="7" id="KW-0106">Calcium</keyword>
<feature type="coiled-coil region" evidence="14">
    <location>
        <begin position="438"/>
        <end position="472"/>
    </location>
</feature>
<dbReference type="PROSITE" id="PS50105">
    <property type="entry name" value="SAM_DOMAIN"/>
    <property type="match status" value="1"/>
</dbReference>
<sequence length="576" mass="65551">MAGGIVVLTTLRYPLPTEVGIILSSKRRPLGRLRADIIEEGAFTLIYLFITSKVIYSSSAKRFNGKSENVQVAEVRQENSPQESVYKTSENEARVERTSKPSSYSGGSALSRTGSYSSRSDAQSAGIEAGIGENCHDDIVCLSMASNDRIGLEAIRALHRQLDDDANGNVDLSESDEFLREELKYEQGYERRQRAFHFNDDMHISVRELWEAWIRSEVHNWTVEQASEWLATNVELPQYIPTFILHRVTGATLPRLAVNNMHYLHNVLGIKDPIHKQKIALKAMDVVLFGPPKDYNNHIKDLVLVTLLLGALIGCWYAYRQNKNSRKHLRRMMKDMESLQKAELALDHLQKELERARLEQENVATEKENLQRQLLEQGSDQNLEMRTSYSDLEVSQLKAEIEMLRGELQKAEGELEDRSWSPPHGLQHWLQITHELENKGYIKKKIAAEKQLQQAREACEKLRKKRSSLVGAFVSTHGKSIDDVDRSIVEARTLLNEVTQELQERVVRWKQLELLCGFNIINNNGLVYLENMLNRGGSNPRKGRMSSSQDDLDDDSSSIYTSAGKNSLDEDSQDSQ</sequence>
<evidence type="ECO:0000256" key="4">
    <source>
        <dbReference type="ARBA" id="ARBA00022692"/>
    </source>
</evidence>
<keyword evidence="3" id="KW-0109">Calcium transport</keyword>
<dbReference type="FunFam" id="1.20.5.340:FF:000033">
    <property type="entry name" value="Stromal interaction molecule"/>
    <property type="match status" value="1"/>
</dbReference>
<gene>
    <name evidence="17" type="ORF">TMSB3V08_LOCUS4336</name>
</gene>
<evidence type="ECO:0000256" key="13">
    <source>
        <dbReference type="ARBA" id="ARBA00046288"/>
    </source>
</evidence>
<dbReference type="CDD" id="cd09504">
    <property type="entry name" value="SAM_STIM-1_2-like"/>
    <property type="match status" value="1"/>
</dbReference>
<name>A0A7R9E7E2_9NEOP</name>